<feature type="region of interest" description="Disordered" evidence="2">
    <location>
        <begin position="687"/>
        <end position="708"/>
    </location>
</feature>
<feature type="compositionally biased region" description="Acidic residues" evidence="2">
    <location>
        <begin position="1182"/>
        <end position="1196"/>
    </location>
</feature>
<dbReference type="PANTHER" id="PTHR24184:SF11">
    <property type="entry name" value="ANKYRIN REPEAT AND SOCS BOX CONTAINING 3"/>
    <property type="match status" value="1"/>
</dbReference>
<feature type="region of interest" description="Disordered" evidence="2">
    <location>
        <begin position="338"/>
        <end position="369"/>
    </location>
</feature>
<proteinExistence type="predicted"/>
<dbReference type="PROSITE" id="PS50088">
    <property type="entry name" value="ANK_REPEAT"/>
    <property type="match status" value="2"/>
</dbReference>
<evidence type="ECO:0000313" key="3">
    <source>
        <dbReference type="EMBL" id="KAF3133670.1"/>
    </source>
</evidence>
<comment type="caution">
    <text evidence="3">The sequence shown here is derived from an EMBL/GenBank/DDBJ whole genome shotgun (WGS) entry which is preliminary data.</text>
</comment>
<feature type="region of interest" description="Disordered" evidence="2">
    <location>
        <begin position="624"/>
        <end position="665"/>
    </location>
</feature>
<evidence type="ECO:0000256" key="2">
    <source>
        <dbReference type="SAM" id="MobiDB-lite"/>
    </source>
</evidence>
<feature type="compositionally biased region" description="Acidic residues" evidence="2">
    <location>
        <begin position="651"/>
        <end position="665"/>
    </location>
</feature>
<dbReference type="PANTHER" id="PTHR24184">
    <property type="entry name" value="SI:CH211-189E2.2"/>
    <property type="match status" value="1"/>
</dbReference>
<evidence type="ECO:0000256" key="1">
    <source>
        <dbReference type="PROSITE-ProRule" id="PRU00023"/>
    </source>
</evidence>
<dbReference type="InterPro" id="IPR036770">
    <property type="entry name" value="Ankyrin_rpt-contain_sf"/>
</dbReference>
<feature type="compositionally biased region" description="Basic and acidic residues" evidence="2">
    <location>
        <begin position="338"/>
        <end position="349"/>
    </location>
</feature>
<dbReference type="Pfam" id="PF00023">
    <property type="entry name" value="Ank"/>
    <property type="match status" value="1"/>
</dbReference>
<gene>
    <name evidence="3" type="ORF">TWF703_006727</name>
</gene>
<sequence>MASSDILPPLPTDTASFLGHITANTGDKPLRELVQPYLEYENKLRSLFAQDPSNAALADNTVGLVPIYAGEEASIKIQARDPRNEQDNSRYLMELDKLTRKKTGERAIVDFEDFQRNFSIFTEGALQNLDWTNIVAAGSSILTPILTVPKAHAKNKRTLRNYYHQVFAPTSDIDLFIYGTQDEKVAIQRMEAIEATIYSNLLWEASSVRTKNTITIISQYPNRHIQIVLRLYSSISEILTGFDVNCACVAYDGQQVYASPRAIISWMLQCNDVDLTRRSPSYEFRLAKYRKRGFEVYYPDLQRSKIDPTIYDRNIVKLRGLAKLLLLERLPDAHDRDAHLVSRRSEQGRPMRSGRGSRSRRSRKGRELQALKTRVPEVPEWEVNIVTTDEALEESNYYTITLPYGEEYPAKRTERLIYQSDMFLNTKNTTQKKAIVQKDRVGYLHRHPAFVGTVKYIVGDCCENCPEPQNDEEKELQAQDDKYFVRGPISFIRDDPGRQEIGSFNPQTKDDWTQMAYLTDNEIFFRAIASNDVEAIKEWISTRRSSSGTPNSEENDINKRDHTGRNALHLAVTTSIPEVVKILLDSGVKLTRRVANGRTALHIAAARGDPEIVKLLLLKSQENEELQSQREDQKRSRAQGSQAPTDKGESAADEEEADGELIDDGDAESILFNRAPVSVRTGVSSYVGVSKKSEDPESADASGGEQEVDVEDNGDILDINVPDWDFKMSPLHYAIAHNHPGIVRLLVSDFGADVLQPVKTTLPILTIPLATAIPKKEERENMIRTLLKVGASSSQVDTNNISAFMHILEQRDTDALKILFEEDAASALTVAKNFTVGTGQYPTIKYSLFTAIGQKDEAGALFLLEKGVPPQLTLDMILSKLTKHDPQTQKNIRRFYKANFRQPAELALDEKLFKVFMKCIECGVDPSSYTAGGYPAEEGDEDDQSNNWTRKQGLTLLDKLHTMVASSDHESAQPYQQQFGFQNQPRNLRKTKGTIRELVPLPKNYAEGSYEFWLASQLINAENTKRETENEKIRKDNAEISDTADNKEPEESIEAPKNHYRELADWLVSKGGKAYKEEFLNFTYGYGNKAKTNNAYHELFKAVWNGDVDALKKYTSPSVEKIEGAEEEVEDELPLLVATSNQLNYSLFSIAVYRKHPAEFLDLLLRIAVAQCQLITKNNESNNDDSDDDSGDDSESDDRFIGRQSQALTTITPADIIRQSVAAVFEGYPASAGQAPLLMQAAVTGCNDIFNYLTSRLEKLDNTPVFDTRISPGWNNEITVSIHNQHLGILSTILQINGFGAFTGQHKIILNNPDVYTGLSINGKKQNGWGNPVEEKKEYGTIVPGSEPAALLAAYYGSHKVYEWLESDGAKIALARYQKLQEEPDGPKADAGIPTFQGWLGIDHPLLLHAIVLNLSPASDANLSEDEKLAWYEHNIKYFLSRQPSLLESKENNSGLTPLLLAGRCFNKYALRVLMKLEANLYAVVPVTNVNLVHLITNEEYRKSRNDIAEMLGFLPRDFKRWAFSQRALYNDVEYTALAYRLSQGKEMVYDSEAQISANIIPLLLEHSDHADLGTRTTLGDLPVHIAVKQSRVDSLQCILDVSTPRDLFAENANGVTVLELARATWYQNMLHRSPVPKHMTTVPKPSQPKIEEEIELKKKQDALTINIRNEEWGIDKNDAREVQVLKMVEVVIKKALIAGGASSRGLVSVREANEKAARLEKRQKTSTNIYHGNKDIVTNWIGTRTYQDELDWDENLSRRI</sequence>
<evidence type="ECO:0000313" key="4">
    <source>
        <dbReference type="Proteomes" id="UP000480548"/>
    </source>
</evidence>
<name>A0A7C8NP92_ORBOL</name>
<dbReference type="EMBL" id="WIQZ01000039">
    <property type="protein sequence ID" value="KAF3133670.1"/>
    <property type="molecule type" value="Genomic_DNA"/>
</dbReference>
<feature type="region of interest" description="Disordered" evidence="2">
    <location>
        <begin position="1024"/>
        <end position="1056"/>
    </location>
</feature>
<feature type="region of interest" description="Disordered" evidence="2">
    <location>
        <begin position="543"/>
        <end position="562"/>
    </location>
</feature>
<dbReference type="Gene3D" id="1.25.40.20">
    <property type="entry name" value="Ankyrin repeat-containing domain"/>
    <property type="match status" value="3"/>
</dbReference>
<dbReference type="Pfam" id="PF12796">
    <property type="entry name" value="Ank_2"/>
    <property type="match status" value="1"/>
</dbReference>
<dbReference type="SMART" id="SM00248">
    <property type="entry name" value="ANK"/>
    <property type="match status" value="7"/>
</dbReference>
<feature type="repeat" description="ANK" evidence="1">
    <location>
        <begin position="596"/>
        <end position="617"/>
    </location>
</feature>
<feature type="region of interest" description="Disordered" evidence="2">
    <location>
        <begin position="1178"/>
        <end position="1199"/>
    </location>
</feature>
<feature type="compositionally biased region" description="Basic residues" evidence="2">
    <location>
        <begin position="355"/>
        <end position="364"/>
    </location>
</feature>
<dbReference type="InterPro" id="IPR002110">
    <property type="entry name" value="Ankyrin_rpt"/>
</dbReference>
<evidence type="ECO:0008006" key="5">
    <source>
        <dbReference type="Google" id="ProtNLM"/>
    </source>
</evidence>
<dbReference type="SUPFAM" id="SSF48403">
    <property type="entry name" value="Ankyrin repeat"/>
    <property type="match status" value="1"/>
</dbReference>
<organism evidence="3 4">
    <name type="scientific">Orbilia oligospora</name>
    <name type="common">Nematode-trapping fungus</name>
    <name type="synonym">Arthrobotrys oligospora</name>
    <dbReference type="NCBI Taxonomy" id="2813651"/>
    <lineage>
        <taxon>Eukaryota</taxon>
        <taxon>Fungi</taxon>
        <taxon>Dikarya</taxon>
        <taxon>Ascomycota</taxon>
        <taxon>Pezizomycotina</taxon>
        <taxon>Orbiliomycetes</taxon>
        <taxon>Orbiliales</taxon>
        <taxon>Orbiliaceae</taxon>
        <taxon>Orbilia</taxon>
    </lineage>
</organism>
<feature type="compositionally biased region" description="Polar residues" evidence="2">
    <location>
        <begin position="543"/>
        <end position="552"/>
    </location>
</feature>
<accession>A0A7C8NP92</accession>
<feature type="repeat" description="ANK" evidence="1">
    <location>
        <begin position="563"/>
        <end position="595"/>
    </location>
</feature>
<dbReference type="PROSITE" id="PS50297">
    <property type="entry name" value="ANK_REP_REGION"/>
    <property type="match status" value="2"/>
</dbReference>
<keyword evidence="1" id="KW-0040">ANK repeat</keyword>
<reference evidence="3 4" key="1">
    <citation type="submission" date="2019-06" db="EMBL/GenBank/DDBJ databases">
        <authorList>
            <person name="Palmer J.M."/>
        </authorList>
    </citation>
    <scope>NUCLEOTIDE SEQUENCE [LARGE SCALE GENOMIC DNA]</scope>
    <source>
        <strain evidence="3 4">TWF703</strain>
    </source>
</reference>
<dbReference type="Proteomes" id="UP000480548">
    <property type="component" value="Unassembled WGS sequence"/>
</dbReference>
<protein>
    <recommendedName>
        <fullName evidence="5">Ankyrin repeat protein</fullName>
    </recommendedName>
</protein>